<dbReference type="InterPro" id="IPR003370">
    <property type="entry name" value="Chromate_transpt"/>
</dbReference>
<dbReference type="PANTHER" id="PTHR43663:SF1">
    <property type="entry name" value="CHROMATE TRANSPORTER"/>
    <property type="match status" value="1"/>
</dbReference>
<dbReference type="PANTHER" id="PTHR43663">
    <property type="entry name" value="CHROMATE TRANSPORT PROTEIN-RELATED"/>
    <property type="match status" value="1"/>
</dbReference>
<dbReference type="InterPro" id="IPR052518">
    <property type="entry name" value="CHR_Transporter"/>
</dbReference>
<dbReference type="KEGG" id="trz:GWP43_06110"/>
<keyword evidence="4 7" id="KW-0812">Transmembrane</keyword>
<evidence type="ECO:0000256" key="7">
    <source>
        <dbReference type="SAM" id="Phobius"/>
    </source>
</evidence>
<feature type="transmembrane region" description="Helical" evidence="7">
    <location>
        <begin position="70"/>
        <end position="94"/>
    </location>
</feature>
<feature type="transmembrane region" description="Helical" evidence="7">
    <location>
        <begin position="115"/>
        <end position="139"/>
    </location>
</feature>
<gene>
    <name evidence="8" type="ORF">GWP43_06110</name>
</gene>
<evidence type="ECO:0000256" key="1">
    <source>
        <dbReference type="ARBA" id="ARBA00004651"/>
    </source>
</evidence>
<dbReference type="EMBL" id="CP048020">
    <property type="protein sequence ID" value="QHX43089.1"/>
    <property type="molecule type" value="Genomic_DNA"/>
</dbReference>
<organism evidence="8 9">
    <name type="scientific">Treponema vincentii</name>
    <dbReference type="NCBI Taxonomy" id="69710"/>
    <lineage>
        <taxon>Bacteria</taxon>
        <taxon>Pseudomonadati</taxon>
        <taxon>Spirochaetota</taxon>
        <taxon>Spirochaetia</taxon>
        <taxon>Spirochaetales</taxon>
        <taxon>Treponemataceae</taxon>
        <taxon>Treponema</taxon>
    </lineage>
</organism>
<proteinExistence type="inferred from homology"/>
<dbReference type="RefSeq" id="WP_162663419.1">
    <property type="nucleotide sequence ID" value="NZ_CP048020.1"/>
</dbReference>
<dbReference type="GO" id="GO:0015109">
    <property type="term" value="F:chromate transmembrane transporter activity"/>
    <property type="evidence" value="ECO:0007669"/>
    <property type="project" value="InterPro"/>
</dbReference>
<evidence type="ECO:0000313" key="9">
    <source>
        <dbReference type="Proteomes" id="UP000464374"/>
    </source>
</evidence>
<evidence type="ECO:0000256" key="2">
    <source>
        <dbReference type="ARBA" id="ARBA00005262"/>
    </source>
</evidence>
<dbReference type="GO" id="GO:0005886">
    <property type="term" value="C:plasma membrane"/>
    <property type="evidence" value="ECO:0007669"/>
    <property type="project" value="UniProtKB-SubCell"/>
</dbReference>
<reference evidence="8 9" key="1">
    <citation type="submission" date="2020-01" db="EMBL/GenBank/DDBJ databases">
        <title>Complete genome sequence of a human oral phylogroup 1 Treponema sp. strain ATCC 700766, originally isolated from periodontitis dental plaque.</title>
        <authorList>
            <person name="Chan Y."/>
            <person name="Huo Y.-B."/>
            <person name="Yu X.-L."/>
            <person name="Zeng H."/>
            <person name="Leung W.-K."/>
            <person name="Watt R.M."/>
        </authorList>
    </citation>
    <scope>NUCLEOTIDE SEQUENCE [LARGE SCALE GENOMIC DNA]</scope>
    <source>
        <strain evidence="8 9">OMZ 804</strain>
    </source>
</reference>
<dbReference type="Pfam" id="PF02417">
    <property type="entry name" value="Chromate_transp"/>
    <property type="match status" value="1"/>
</dbReference>
<comment type="similarity">
    <text evidence="2">Belongs to the chromate ion transporter (CHR) (TC 2.A.51) family.</text>
</comment>
<sequence>MSLLGLFFLFMYIGLSTIGGGLVAVSLMQQELVARSIISSEQFIAMIAVSESTPGPIGINMATYIGYELYGIWGSLVLTTGIVLPSLIVIVLIARFAQSFQNAAPVKNTMYGLRAGAAGMIAAAAWNVLAVAVFTLPAFHASRQWTELVDWKAAAVFCLFLLVQILFKRLHPIFLILAGAVVGLVLF</sequence>
<feature type="transmembrane region" description="Helical" evidence="7">
    <location>
        <begin position="6"/>
        <end position="25"/>
    </location>
</feature>
<comment type="subcellular location">
    <subcellularLocation>
        <location evidence="1">Cell membrane</location>
        <topology evidence="1">Multi-pass membrane protein</topology>
    </subcellularLocation>
</comment>
<name>A0A6P1Y132_9SPIR</name>
<evidence type="ECO:0000256" key="3">
    <source>
        <dbReference type="ARBA" id="ARBA00022475"/>
    </source>
</evidence>
<evidence type="ECO:0000256" key="6">
    <source>
        <dbReference type="ARBA" id="ARBA00023136"/>
    </source>
</evidence>
<evidence type="ECO:0000256" key="5">
    <source>
        <dbReference type="ARBA" id="ARBA00022989"/>
    </source>
</evidence>
<dbReference type="Proteomes" id="UP000464374">
    <property type="component" value="Chromosome"/>
</dbReference>
<evidence type="ECO:0000313" key="8">
    <source>
        <dbReference type="EMBL" id="QHX43089.1"/>
    </source>
</evidence>
<dbReference type="AlphaFoldDB" id="A0A6P1Y132"/>
<evidence type="ECO:0000256" key="4">
    <source>
        <dbReference type="ARBA" id="ARBA00022692"/>
    </source>
</evidence>
<keyword evidence="5 7" id="KW-1133">Transmembrane helix</keyword>
<protein>
    <submittedName>
        <fullName evidence="8">Chromate transporter</fullName>
    </submittedName>
</protein>
<keyword evidence="3" id="KW-1003">Cell membrane</keyword>
<keyword evidence="6 7" id="KW-0472">Membrane</keyword>
<accession>A0A6P1Y132</accession>